<evidence type="ECO:0000313" key="2">
    <source>
        <dbReference type="EMBL" id="KAF7406692.1"/>
    </source>
</evidence>
<evidence type="ECO:0000313" key="3">
    <source>
        <dbReference type="Proteomes" id="UP000600918"/>
    </source>
</evidence>
<accession>A0A834KIT0</accession>
<feature type="compositionally biased region" description="Basic and acidic residues" evidence="1">
    <location>
        <begin position="97"/>
        <end position="111"/>
    </location>
</feature>
<feature type="compositionally biased region" description="Low complexity" evidence="1">
    <location>
        <begin position="120"/>
        <end position="131"/>
    </location>
</feature>
<name>A0A834KIT0_VESPE</name>
<protein>
    <submittedName>
        <fullName evidence="2">Uncharacterized protein</fullName>
    </submittedName>
</protein>
<gene>
    <name evidence="2" type="ORF">H0235_014348</name>
</gene>
<organism evidence="2 3">
    <name type="scientific">Vespula pensylvanica</name>
    <name type="common">Western yellow jacket</name>
    <name type="synonym">Wasp</name>
    <dbReference type="NCBI Taxonomy" id="30213"/>
    <lineage>
        <taxon>Eukaryota</taxon>
        <taxon>Metazoa</taxon>
        <taxon>Ecdysozoa</taxon>
        <taxon>Arthropoda</taxon>
        <taxon>Hexapoda</taxon>
        <taxon>Insecta</taxon>
        <taxon>Pterygota</taxon>
        <taxon>Neoptera</taxon>
        <taxon>Endopterygota</taxon>
        <taxon>Hymenoptera</taxon>
        <taxon>Apocrita</taxon>
        <taxon>Aculeata</taxon>
        <taxon>Vespoidea</taxon>
        <taxon>Vespidae</taxon>
        <taxon>Vespinae</taxon>
        <taxon>Vespula</taxon>
    </lineage>
</organism>
<feature type="region of interest" description="Disordered" evidence="1">
    <location>
        <begin position="86"/>
        <end position="150"/>
    </location>
</feature>
<dbReference type="Proteomes" id="UP000600918">
    <property type="component" value="Unassembled WGS sequence"/>
</dbReference>
<keyword evidence="3" id="KW-1185">Reference proteome</keyword>
<comment type="caution">
    <text evidence="2">The sequence shown here is derived from an EMBL/GenBank/DDBJ whole genome shotgun (WGS) entry which is preliminary data.</text>
</comment>
<reference evidence="2" key="1">
    <citation type="journal article" date="2020" name="G3 (Bethesda)">
        <title>High-Quality Assemblies for Three Invasive Social Wasps from the &lt;i&gt;Vespula&lt;/i&gt; Genus.</title>
        <authorList>
            <person name="Harrop T.W.R."/>
            <person name="Guhlin J."/>
            <person name="McLaughlin G.M."/>
            <person name="Permina E."/>
            <person name="Stockwell P."/>
            <person name="Gilligan J."/>
            <person name="Le Lec M.F."/>
            <person name="Gruber M.A.M."/>
            <person name="Quinn O."/>
            <person name="Lovegrove M."/>
            <person name="Duncan E.J."/>
            <person name="Remnant E.J."/>
            <person name="Van Eeckhoven J."/>
            <person name="Graham B."/>
            <person name="Knapp R.A."/>
            <person name="Langford K.W."/>
            <person name="Kronenberg Z."/>
            <person name="Press M.O."/>
            <person name="Eacker S.M."/>
            <person name="Wilson-Rankin E.E."/>
            <person name="Purcell J."/>
            <person name="Lester P.J."/>
            <person name="Dearden P.K."/>
        </authorList>
    </citation>
    <scope>NUCLEOTIDE SEQUENCE</scope>
    <source>
        <strain evidence="2">Volc-1</strain>
    </source>
</reference>
<proteinExistence type="predicted"/>
<dbReference type="AlphaFoldDB" id="A0A834KIT0"/>
<sequence>MVRDSRKWSFDAARNRLEVAPVSWSAWTLKKQRKDEEWDMWGILKGNESYNYILWHNGDISPGESLQAVSILVPSTESLNRVIQLKGTEKSCGSGEENERPTRDKNRKEQKGNGPITRMSSVVSKSNDKSVLLAVEGDLSPGTKDEAKAD</sequence>
<dbReference type="EMBL" id="JACSDY010000015">
    <property type="protein sequence ID" value="KAF7406692.1"/>
    <property type="molecule type" value="Genomic_DNA"/>
</dbReference>
<evidence type="ECO:0000256" key="1">
    <source>
        <dbReference type="SAM" id="MobiDB-lite"/>
    </source>
</evidence>